<evidence type="ECO:0000256" key="8">
    <source>
        <dbReference type="SAM" id="MobiDB-lite"/>
    </source>
</evidence>
<evidence type="ECO:0000313" key="10">
    <source>
        <dbReference type="EMBL" id="SCU69945.1"/>
    </source>
</evidence>
<comment type="similarity">
    <text evidence="7">Belongs to the exonuclease superfamily. TREX family.</text>
</comment>
<keyword evidence="3" id="KW-0479">Metal-binding</keyword>
<dbReference type="SMART" id="SM00479">
    <property type="entry name" value="EXOIII"/>
    <property type="match status" value="1"/>
</dbReference>
<dbReference type="SUPFAM" id="SSF53098">
    <property type="entry name" value="Ribonuclease H-like"/>
    <property type="match status" value="1"/>
</dbReference>
<comment type="caution">
    <text evidence="10">The sequence shown here is derived from an EMBL/GenBank/DDBJ whole genome shotgun (WGS) entry which is preliminary data.</text>
</comment>
<dbReference type="PANTHER" id="PTHR13058">
    <property type="entry name" value="THREE PRIME REPAIR EXONUCLEASE 1, 2"/>
    <property type="match status" value="1"/>
</dbReference>
<dbReference type="InterPro" id="IPR036397">
    <property type="entry name" value="RNaseH_sf"/>
</dbReference>
<evidence type="ECO:0000256" key="3">
    <source>
        <dbReference type="ARBA" id="ARBA00022723"/>
    </source>
</evidence>
<keyword evidence="11" id="KW-1185">Reference proteome</keyword>
<evidence type="ECO:0000256" key="5">
    <source>
        <dbReference type="ARBA" id="ARBA00022839"/>
    </source>
</evidence>
<dbReference type="InterPro" id="IPR012337">
    <property type="entry name" value="RNaseH-like_sf"/>
</dbReference>
<dbReference type="InterPro" id="IPR013520">
    <property type="entry name" value="Ribonucl_H"/>
</dbReference>
<proteinExistence type="inferred from homology"/>
<dbReference type="GO" id="GO:0046872">
    <property type="term" value="F:metal ion binding"/>
    <property type="evidence" value="ECO:0007669"/>
    <property type="project" value="UniProtKB-KW"/>
</dbReference>
<reference evidence="10" key="1">
    <citation type="submission" date="2016-09" db="EMBL/GenBank/DDBJ databases">
        <authorList>
            <person name="Hebert L."/>
            <person name="Moumen B."/>
        </authorList>
    </citation>
    <scope>NUCLEOTIDE SEQUENCE [LARGE SCALE GENOMIC DNA]</scope>
    <source>
        <strain evidence="10">OVI</strain>
    </source>
</reference>
<comment type="cofactor">
    <cofactor evidence="1">
        <name>Mg(2+)</name>
        <dbReference type="ChEBI" id="CHEBI:18420"/>
    </cofactor>
</comment>
<keyword evidence="2" id="KW-0540">Nuclease</keyword>
<organism evidence="10 11">
    <name type="scientific">Trypanosoma equiperdum</name>
    <dbReference type="NCBI Taxonomy" id="5694"/>
    <lineage>
        <taxon>Eukaryota</taxon>
        <taxon>Discoba</taxon>
        <taxon>Euglenozoa</taxon>
        <taxon>Kinetoplastea</taxon>
        <taxon>Metakinetoplastina</taxon>
        <taxon>Trypanosomatida</taxon>
        <taxon>Trypanosomatidae</taxon>
        <taxon>Trypanosoma</taxon>
    </lineage>
</organism>
<dbReference type="RefSeq" id="XP_067080834.1">
    <property type="nucleotide sequence ID" value="XM_067224733.1"/>
</dbReference>
<feature type="compositionally biased region" description="Basic residues" evidence="8">
    <location>
        <begin position="373"/>
        <end position="382"/>
    </location>
</feature>
<evidence type="ECO:0000256" key="6">
    <source>
        <dbReference type="ARBA" id="ARBA00022842"/>
    </source>
</evidence>
<evidence type="ECO:0000256" key="4">
    <source>
        <dbReference type="ARBA" id="ARBA00022801"/>
    </source>
</evidence>
<sequence length="397" mass="44794">MRRACVHFARAIKATQNLTHLEVFTQLQLGIHPPLSTQRQFLQQHFDVEMERRGITETKLLAMDGHLCTQLLRQLLFERYLSVPFRLFTFDLEFTGPPVFGPDGPTEDIMEFGFYSPAHDKVFSCLVRPSNGRCVSPEVTTLTHITQKMLEEDGLPFRDAWAKVLDFLNTPEPQELPGAEKRLLVLSHGGKLADVSLIKWTLEASGMELPSNIIFGDTFHLIRDAHRRRPVTLDKHPPTWGLSDLVQWLRIPPTLPAHRAGNDAKMTWDALYHTLERYGDEDLTPREQLVSRFFDVEAKQVMSQAGIRSHAQPDGTLENDTSYMEASVSDSLDLDFDEIFTPDGKQRPEVSEDRTDDVPDGSKGESHSGASRGKVRSGKRNGRSSSSGGDRGEEFII</sequence>
<dbReference type="Proteomes" id="UP000195570">
    <property type="component" value="Unassembled WGS sequence"/>
</dbReference>
<dbReference type="Pfam" id="PF00929">
    <property type="entry name" value="RNase_T"/>
    <property type="match status" value="1"/>
</dbReference>
<dbReference type="Gene3D" id="3.30.420.10">
    <property type="entry name" value="Ribonuclease H-like superfamily/Ribonuclease H"/>
    <property type="match status" value="1"/>
</dbReference>
<evidence type="ECO:0000256" key="1">
    <source>
        <dbReference type="ARBA" id="ARBA00001946"/>
    </source>
</evidence>
<dbReference type="EMBL" id="CZPT02001330">
    <property type="protein sequence ID" value="SCU69945.1"/>
    <property type="molecule type" value="Genomic_DNA"/>
</dbReference>
<dbReference type="CDD" id="cd06127">
    <property type="entry name" value="DEDDh"/>
    <property type="match status" value="1"/>
</dbReference>
<accession>A0A1G4ID29</accession>
<keyword evidence="5 10" id="KW-0269">Exonuclease</keyword>
<dbReference type="InterPro" id="IPR040393">
    <property type="entry name" value="TREX1/2"/>
</dbReference>
<feature type="domain" description="Exonuclease" evidence="9">
    <location>
        <begin position="86"/>
        <end position="280"/>
    </location>
</feature>
<keyword evidence="4" id="KW-0378">Hydrolase</keyword>
<dbReference type="VEuPathDB" id="TriTrypDB:TEOVI_000151400"/>
<dbReference type="GO" id="GO:0008296">
    <property type="term" value="F:3'-5'-DNA exonuclease activity"/>
    <property type="evidence" value="ECO:0007669"/>
    <property type="project" value="TreeGrafter"/>
</dbReference>
<dbReference type="PANTHER" id="PTHR13058:SF19">
    <property type="entry name" value="LD40940P"/>
    <property type="match status" value="1"/>
</dbReference>
<keyword evidence="6" id="KW-0460">Magnesium</keyword>
<dbReference type="GO" id="GO:0006308">
    <property type="term" value="P:DNA catabolic process"/>
    <property type="evidence" value="ECO:0007669"/>
    <property type="project" value="TreeGrafter"/>
</dbReference>
<evidence type="ECO:0000313" key="11">
    <source>
        <dbReference type="Proteomes" id="UP000195570"/>
    </source>
</evidence>
<evidence type="ECO:0000259" key="9">
    <source>
        <dbReference type="SMART" id="SM00479"/>
    </source>
</evidence>
<feature type="compositionally biased region" description="Basic and acidic residues" evidence="8">
    <location>
        <begin position="344"/>
        <end position="366"/>
    </location>
</feature>
<dbReference type="AlphaFoldDB" id="A0A1G4ID29"/>
<dbReference type="GO" id="GO:0003676">
    <property type="term" value="F:nucleic acid binding"/>
    <property type="evidence" value="ECO:0007669"/>
    <property type="project" value="InterPro"/>
</dbReference>
<gene>
    <name evidence="10" type="ORF">TEOVI_000151400</name>
</gene>
<feature type="region of interest" description="Disordered" evidence="8">
    <location>
        <begin position="338"/>
        <end position="397"/>
    </location>
</feature>
<dbReference type="GO" id="GO:0005737">
    <property type="term" value="C:cytoplasm"/>
    <property type="evidence" value="ECO:0007669"/>
    <property type="project" value="TreeGrafter"/>
</dbReference>
<evidence type="ECO:0000256" key="2">
    <source>
        <dbReference type="ARBA" id="ARBA00022722"/>
    </source>
</evidence>
<dbReference type="GeneID" id="92375454"/>
<protein>
    <submittedName>
        <fullName evidence="10">Exonuclease, putative</fullName>
    </submittedName>
</protein>
<name>A0A1G4ID29_TRYEQ</name>
<evidence type="ECO:0000256" key="7">
    <source>
        <dbReference type="ARBA" id="ARBA00025769"/>
    </source>
</evidence>